<proteinExistence type="predicted"/>
<comment type="caution">
    <text evidence="1">The sequence shown here is derived from an EMBL/GenBank/DDBJ whole genome shotgun (WGS) entry which is preliminary data.</text>
</comment>
<dbReference type="AlphaFoldDB" id="A0A8H6FLX1"/>
<keyword evidence="2" id="KW-1185">Reference proteome</keyword>
<dbReference type="GeneID" id="59292515"/>
<organism evidence="1 2">
    <name type="scientific">Letharia columbiana</name>
    <dbReference type="NCBI Taxonomy" id="112416"/>
    <lineage>
        <taxon>Eukaryota</taxon>
        <taxon>Fungi</taxon>
        <taxon>Dikarya</taxon>
        <taxon>Ascomycota</taxon>
        <taxon>Pezizomycotina</taxon>
        <taxon>Lecanoromycetes</taxon>
        <taxon>OSLEUM clade</taxon>
        <taxon>Lecanoromycetidae</taxon>
        <taxon>Lecanorales</taxon>
        <taxon>Lecanorineae</taxon>
        <taxon>Parmeliaceae</taxon>
        <taxon>Letharia</taxon>
    </lineage>
</organism>
<evidence type="ECO:0000313" key="1">
    <source>
        <dbReference type="EMBL" id="KAF6230961.1"/>
    </source>
</evidence>
<evidence type="ECO:0000313" key="2">
    <source>
        <dbReference type="Proteomes" id="UP000578531"/>
    </source>
</evidence>
<protein>
    <submittedName>
        <fullName evidence="1">Uncharacterized protein</fullName>
    </submittedName>
</protein>
<gene>
    <name evidence="1" type="ORF">HO173_010869</name>
</gene>
<dbReference type="RefSeq" id="XP_037160394.1">
    <property type="nucleotide sequence ID" value="XM_037312754.1"/>
</dbReference>
<accession>A0A8H6FLX1</accession>
<name>A0A8H6FLX1_9LECA</name>
<dbReference type="Proteomes" id="UP000578531">
    <property type="component" value="Unassembled WGS sequence"/>
</dbReference>
<dbReference type="EMBL" id="JACCJC010000062">
    <property type="protein sequence ID" value="KAF6230961.1"/>
    <property type="molecule type" value="Genomic_DNA"/>
</dbReference>
<reference evidence="1 2" key="1">
    <citation type="journal article" date="2020" name="Genomics">
        <title>Complete, high-quality genomes from long-read metagenomic sequencing of two wolf lichen thalli reveals enigmatic genome architecture.</title>
        <authorList>
            <person name="McKenzie S.K."/>
            <person name="Walston R.F."/>
            <person name="Allen J.L."/>
        </authorList>
    </citation>
    <scope>NUCLEOTIDE SEQUENCE [LARGE SCALE GENOMIC DNA]</scope>
    <source>
        <strain evidence="1">WasteWater2</strain>
    </source>
</reference>
<sequence>MRYRLSGNLDFPPPEDFLMSERLERLCQIKADLHHFETSETQTFASIGEEAIEDTDSNLIEYNDEPFRTAVIAPKRPRADDEPWDLECAFSGFAIREMATWGGERPLMGSYAQLDSPPLINGPGFNSDNSLMFDEFCQREDKCGFEKYSTRTEKEYLAWSEELAQNIKCKLEIIYGTAGKVRVLVRTKGRDISLLLWGPEYSDVSLCLLFAGDFRIDRNLVQCSGGLERIVVFAKHPETFCRDWRPSTAILQHRYCTAAAKPNCVENFPNFYQDRVRPEKVRIGDLAIDMLLYERMGNSVTFEGLSPHYQKFLLRRFGVRDYGELMIVYADVFGLTEDTPGDDYPGIASIAHSLVSRVATYKNAERGNISSDDGGKEFVSSLGSCASMAK</sequence>